<dbReference type="Proteomes" id="UP000008068">
    <property type="component" value="Unassembled WGS sequence"/>
</dbReference>
<keyword evidence="3" id="KW-1185">Reference proteome</keyword>
<reference evidence="3" key="1">
    <citation type="submission" date="2011-07" db="EMBL/GenBank/DDBJ databases">
        <authorList>
            <consortium name="Caenorhabditis brenneri Sequencing and Analysis Consortium"/>
            <person name="Wilson R.K."/>
        </authorList>
    </citation>
    <scope>NUCLEOTIDE SEQUENCE [LARGE SCALE GENOMIC DNA]</scope>
    <source>
        <strain evidence="3">PB2801</strain>
    </source>
</reference>
<dbReference type="EMBL" id="GL381291">
    <property type="protein sequence ID" value="EGT36697.1"/>
    <property type="molecule type" value="Genomic_DNA"/>
</dbReference>
<feature type="region of interest" description="Disordered" evidence="1">
    <location>
        <begin position="66"/>
        <end position="89"/>
    </location>
</feature>
<dbReference type="OrthoDB" id="5868911at2759"/>
<sequence length="89" mass="10092">MQPRNSWILAKITELVASVDNELREVLVETVTGKNQSQKSILRRSVNQFVPLDMDGSYDQEGNAQVPLKTSNDHKETSMVNQEDLDTIF</sequence>
<dbReference type="HOGENOM" id="CLU_2456757_0_0_1"/>
<dbReference type="AlphaFoldDB" id="G0PM74"/>
<name>G0PM74_CAEBE</name>
<dbReference type="InParanoid" id="G0PM74"/>
<gene>
    <name evidence="2" type="ORF">CAEBREN_28439</name>
</gene>
<evidence type="ECO:0000313" key="2">
    <source>
        <dbReference type="EMBL" id="EGT36697.1"/>
    </source>
</evidence>
<evidence type="ECO:0000313" key="3">
    <source>
        <dbReference type="Proteomes" id="UP000008068"/>
    </source>
</evidence>
<evidence type="ECO:0000256" key="1">
    <source>
        <dbReference type="SAM" id="MobiDB-lite"/>
    </source>
</evidence>
<accession>G0PM74</accession>
<organism evidence="3">
    <name type="scientific">Caenorhabditis brenneri</name>
    <name type="common">Nematode worm</name>
    <dbReference type="NCBI Taxonomy" id="135651"/>
    <lineage>
        <taxon>Eukaryota</taxon>
        <taxon>Metazoa</taxon>
        <taxon>Ecdysozoa</taxon>
        <taxon>Nematoda</taxon>
        <taxon>Chromadorea</taxon>
        <taxon>Rhabditida</taxon>
        <taxon>Rhabditina</taxon>
        <taxon>Rhabditomorpha</taxon>
        <taxon>Rhabditoidea</taxon>
        <taxon>Rhabditidae</taxon>
        <taxon>Peloderinae</taxon>
        <taxon>Caenorhabditis</taxon>
    </lineage>
</organism>
<proteinExistence type="predicted"/>
<evidence type="ECO:0008006" key="4">
    <source>
        <dbReference type="Google" id="ProtNLM"/>
    </source>
</evidence>
<protein>
    <recommendedName>
        <fullName evidence="4">DUF5641 domain-containing protein</fullName>
    </recommendedName>
</protein>